<dbReference type="GO" id="GO:0017025">
    <property type="term" value="F:TBP-class protein binding"/>
    <property type="evidence" value="ECO:0007669"/>
    <property type="project" value="InterPro"/>
</dbReference>
<evidence type="ECO:0000256" key="1">
    <source>
        <dbReference type="ARBA" id="ARBA00004123"/>
    </source>
</evidence>
<evidence type="ECO:0000259" key="11">
    <source>
        <dbReference type="SMART" id="SM00385"/>
    </source>
</evidence>
<dbReference type="Gene3D" id="1.10.472.10">
    <property type="entry name" value="Cyclin-like"/>
    <property type="match status" value="2"/>
</dbReference>
<feature type="compositionally biased region" description="Polar residues" evidence="10">
    <location>
        <begin position="408"/>
        <end position="421"/>
    </location>
</feature>
<dbReference type="AlphaFoldDB" id="A0A6A5Y401"/>
<evidence type="ECO:0000256" key="8">
    <source>
        <dbReference type="ARBA" id="ARBA00023163"/>
    </source>
</evidence>
<organism evidence="12 13">
    <name type="scientific">Aaosphaeria arxii CBS 175.79</name>
    <dbReference type="NCBI Taxonomy" id="1450172"/>
    <lineage>
        <taxon>Eukaryota</taxon>
        <taxon>Fungi</taxon>
        <taxon>Dikarya</taxon>
        <taxon>Ascomycota</taxon>
        <taxon>Pezizomycotina</taxon>
        <taxon>Dothideomycetes</taxon>
        <taxon>Pleosporomycetidae</taxon>
        <taxon>Pleosporales</taxon>
        <taxon>Pleosporales incertae sedis</taxon>
        <taxon>Aaosphaeria</taxon>
    </lineage>
</organism>
<evidence type="ECO:0000313" key="13">
    <source>
        <dbReference type="Proteomes" id="UP000799778"/>
    </source>
</evidence>
<comment type="subcellular location">
    <subcellularLocation>
        <location evidence="1">Nucleus</location>
    </subcellularLocation>
</comment>
<feature type="compositionally biased region" description="Basic residues" evidence="10">
    <location>
        <begin position="601"/>
        <end position="610"/>
    </location>
</feature>
<dbReference type="SUPFAM" id="SSF47954">
    <property type="entry name" value="Cyclin-like"/>
    <property type="match status" value="2"/>
</dbReference>
<dbReference type="Proteomes" id="UP000799778">
    <property type="component" value="Unassembled WGS sequence"/>
</dbReference>
<feature type="compositionally biased region" description="Polar residues" evidence="10">
    <location>
        <begin position="16"/>
        <end position="33"/>
    </location>
</feature>
<dbReference type="InterPro" id="IPR011665">
    <property type="entry name" value="BRF1_TBP-bd_dom"/>
</dbReference>
<dbReference type="InterPro" id="IPR036915">
    <property type="entry name" value="Cyclin-like_sf"/>
</dbReference>
<keyword evidence="6" id="KW-0805">Transcription regulation</keyword>
<dbReference type="PANTHER" id="PTHR11618">
    <property type="entry name" value="TRANSCRIPTION INITIATION FACTOR IIB-RELATED"/>
    <property type="match status" value="1"/>
</dbReference>
<dbReference type="GO" id="GO:0000995">
    <property type="term" value="F:RNA polymerase III general transcription initiation factor activity"/>
    <property type="evidence" value="ECO:0007669"/>
    <property type="project" value="TreeGrafter"/>
</dbReference>
<reference evidence="12" key="1">
    <citation type="journal article" date="2020" name="Stud. Mycol.">
        <title>101 Dothideomycetes genomes: a test case for predicting lifestyles and emergence of pathogens.</title>
        <authorList>
            <person name="Haridas S."/>
            <person name="Albert R."/>
            <person name="Binder M."/>
            <person name="Bloem J."/>
            <person name="Labutti K."/>
            <person name="Salamov A."/>
            <person name="Andreopoulos B."/>
            <person name="Baker S."/>
            <person name="Barry K."/>
            <person name="Bills G."/>
            <person name="Bluhm B."/>
            <person name="Cannon C."/>
            <person name="Castanera R."/>
            <person name="Culley D."/>
            <person name="Daum C."/>
            <person name="Ezra D."/>
            <person name="Gonzalez J."/>
            <person name="Henrissat B."/>
            <person name="Kuo A."/>
            <person name="Liang C."/>
            <person name="Lipzen A."/>
            <person name="Lutzoni F."/>
            <person name="Magnuson J."/>
            <person name="Mondo S."/>
            <person name="Nolan M."/>
            <person name="Ohm R."/>
            <person name="Pangilinan J."/>
            <person name="Park H.-J."/>
            <person name="Ramirez L."/>
            <person name="Alfaro M."/>
            <person name="Sun H."/>
            <person name="Tritt A."/>
            <person name="Yoshinaga Y."/>
            <person name="Zwiers L.-H."/>
            <person name="Turgeon B."/>
            <person name="Goodwin S."/>
            <person name="Spatafora J."/>
            <person name="Crous P."/>
            <person name="Grigoriev I."/>
        </authorList>
    </citation>
    <scope>NUCLEOTIDE SEQUENCE</scope>
    <source>
        <strain evidence="12">CBS 175.79</strain>
    </source>
</reference>
<dbReference type="Pfam" id="PF00382">
    <property type="entry name" value="TFIIB"/>
    <property type="match status" value="2"/>
</dbReference>
<feature type="region of interest" description="Disordered" evidence="10">
    <location>
        <begin position="1"/>
        <end position="47"/>
    </location>
</feature>
<dbReference type="SMART" id="SM00385">
    <property type="entry name" value="CYCLIN"/>
    <property type="match status" value="2"/>
</dbReference>
<dbReference type="InterPro" id="IPR000812">
    <property type="entry name" value="TFIIB"/>
</dbReference>
<evidence type="ECO:0000256" key="3">
    <source>
        <dbReference type="ARBA" id="ARBA00022723"/>
    </source>
</evidence>
<dbReference type="GO" id="GO:0008270">
    <property type="term" value="F:zinc ion binding"/>
    <property type="evidence" value="ECO:0007669"/>
    <property type="project" value="UniProtKB-KW"/>
</dbReference>
<proteinExistence type="inferred from homology"/>
<dbReference type="FunFam" id="1.10.472.10:FF:000002">
    <property type="entry name" value="Transcription factor IIIB 90 kDa subunit"/>
    <property type="match status" value="1"/>
</dbReference>
<feature type="domain" description="Cyclin-like" evidence="11">
    <location>
        <begin position="241"/>
        <end position="325"/>
    </location>
</feature>
<feature type="region of interest" description="Disordered" evidence="10">
    <location>
        <begin position="453"/>
        <end position="480"/>
    </location>
</feature>
<feature type="region of interest" description="Disordered" evidence="10">
    <location>
        <begin position="352"/>
        <end position="441"/>
    </location>
</feature>
<evidence type="ECO:0000256" key="9">
    <source>
        <dbReference type="ARBA" id="ARBA00023242"/>
    </source>
</evidence>
<dbReference type="EMBL" id="ML978067">
    <property type="protein sequence ID" value="KAF2019601.1"/>
    <property type="molecule type" value="Genomic_DNA"/>
</dbReference>
<feature type="compositionally biased region" description="Acidic residues" evidence="10">
    <location>
        <begin position="711"/>
        <end position="726"/>
    </location>
</feature>
<dbReference type="PANTHER" id="PTHR11618:SF4">
    <property type="entry name" value="TRANSCRIPTION FACTOR IIIB 90 KDA SUBUNIT"/>
    <property type="match status" value="1"/>
</dbReference>
<keyword evidence="9" id="KW-0539">Nucleus</keyword>
<dbReference type="GO" id="GO:0005634">
    <property type="term" value="C:nucleus"/>
    <property type="evidence" value="ECO:0007669"/>
    <property type="project" value="UniProtKB-SubCell"/>
</dbReference>
<feature type="region of interest" description="Disordered" evidence="10">
    <location>
        <begin position="593"/>
        <end position="623"/>
    </location>
</feature>
<feature type="compositionally biased region" description="Basic and acidic residues" evidence="10">
    <location>
        <begin position="422"/>
        <end position="431"/>
    </location>
</feature>
<name>A0A6A5Y401_9PLEO</name>
<dbReference type="GO" id="GO:0097550">
    <property type="term" value="C:transcription preinitiation complex"/>
    <property type="evidence" value="ECO:0007669"/>
    <property type="project" value="TreeGrafter"/>
</dbReference>
<dbReference type="GO" id="GO:0070897">
    <property type="term" value="P:transcription preinitiation complex assembly"/>
    <property type="evidence" value="ECO:0007669"/>
    <property type="project" value="InterPro"/>
</dbReference>
<evidence type="ECO:0000256" key="7">
    <source>
        <dbReference type="ARBA" id="ARBA00023159"/>
    </source>
</evidence>
<evidence type="ECO:0000256" key="10">
    <source>
        <dbReference type="SAM" id="MobiDB-lite"/>
    </source>
</evidence>
<evidence type="ECO:0000256" key="5">
    <source>
        <dbReference type="ARBA" id="ARBA00022833"/>
    </source>
</evidence>
<evidence type="ECO:0000313" key="12">
    <source>
        <dbReference type="EMBL" id="KAF2019601.1"/>
    </source>
</evidence>
<feature type="region of interest" description="Disordered" evidence="10">
    <location>
        <begin position="659"/>
        <end position="744"/>
    </location>
</feature>
<keyword evidence="8" id="KW-0804">Transcription</keyword>
<feature type="compositionally biased region" description="Low complexity" evidence="10">
    <location>
        <begin position="690"/>
        <end position="702"/>
    </location>
</feature>
<feature type="domain" description="Cyclin-like" evidence="11">
    <location>
        <begin position="138"/>
        <end position="220"/>
    </location>
</feature>
<dbReference type="Gene3D" id="1.20.5.650">
    <property type="entry name" value="Single helix bin"/>
    <property type="match status" value="1"/>
</dbReference>
<keyword evidence="4" id="KW-0863">Zinc-finger</keyword>
<protein>
    <recommendedName>
        <fullName evidence="11">Cyclin-like domain-containing protein</fullName>
    </recommendedName>
</protein>
<accession>A0A6A5Y401</accession>
<dbReference type="InterPro" id="IPR013763">
    <property type="entry name" value="Cyclin-like_dom"/>
</dbReference>
<evidence type="ECO:0000256" key="6">
    <source>
        <dbReference type="ARBA" id="ARBA00023015"/>
    </source>
</evidence>
<keyword evidence="3" id="KW-0479">Metal-binding</keyword>
<dbReference type="InterPro" id="IPR013150">
    <property type="entry name" value="TFIIB_cyclin"/>
</dbReference>
<sequence length="744" mass="83679">MPGPVTVPRVKAPRLQSLNNPASVPTYTATRNKPSARPNFTAPSSNANAKPKKYVCCDSQEISIEDDGSTLCYSCGRIFSSDSNIVSEVTFGENAAGGAVVQGAFVGENQRHANTMGGTARGLGGIASREQTEWKGKSEIQKLCGAMNIRLNIEEQAFSLYKLALSHNFVQGRRVRNVAAISIYLASRRQPDNTLLLMDLSEKIQVNVWKLGDTYKQFLQTIMMEDPENVQGMVTIQQIEPLMLKFCRKLEFEEAAYRVAEDACKILRRMKRDWMVQGRQPAGLCGACIILAARMNNYRRTVREVVYVVKVADSTINQRLYEFKQTKSSQLTVNQFREFGLRVKDEIMPPSIWRREQKEERKRKKLRQASGEDEGSDGDDDIDYSGVEDAAGGSEPQRRSTRKKRKTPNNSAESTGDSEASSSREPRRDEDGFVIPDVPGDADLLELEDIADAVEHDEEIEPLPLKKRRGRPPKKREPIIIPDEDLEIEADLEEEVSQSLVEWDKIFKVFKDNEAHPILVAAGAKATAIASEHRPDNNIPETEDIEEDEFEHDEEVMNCLNTPDEIRIKERLWVAENEDWLREQQRKNLAKELEEVQNKGQKQKQKRRHRQMGDGSLLQGRQVSGPAEAATLMMQERAKGSKFSQHIDYAALLNLVGKNGEETPGAAANVTGASPAASSGSERQKPDLSAQQQQPEPAAGAAYNEAHGEQEEYEEDYNDQYDEEGNFIDPGHYEEDEYNYDDDF</sequence>
<keyword evidence="13" id="KW-1185">Reference proteome</keyword>
<gene>
    <name evidence="12" type="ORF">BU24DRAFT_459258</name>
</gene>
<keyword evidence="5" id="KW-0862">Zinc</keyword>
<dbReference type="GO" id="GO:0001006">
    <property type="term" value="F:RNA polymerase III type 3 promoter sequence-specific DNA binding"/>
    <property type="evidence" value="ECO:0007669"/>
    <property type="project" value="TreeGrafter"/>
</dbReference>
<dbReference type="RefSeq" id="XP_033387940.1">
    <property type="nucleotide sequence ID" value="XM_033531711.1"/>
</dbReference>
<dbReference type="GO" id="GO:0000126">
    <property type="term" value="C:transcription factor TFIIIB complex"/>
    <property type="evidence" value="ECO:0007669"/>
    <property type="project" value="TreeGrafter"/>
</dbReference>
<comment type="similarity">
    <text evidence="2">Belongs to the TFIIB family.</text>
</comment>
<feature type="compositionally biased region" description="Acidic residues" evidence="10">
    <location>
        <begin position="734"/>
        <end position="744"/>
    </location>
</feature>
<dbReference type="Pfam" id="PF07741">
    <property type="entry name" value="BRF1"/>
    <property type="match status" value="1"/>
</dbReference>
<dbReference type="GeneID" id="54289108"/>
<keyword evidence="7" id="KW-0010">Activator</keyword>
<evidence type="ECO:0000256" key="2">
    <source>
        <dbReference type="ARBA" id="ARBA00010857"/>
    </source>
</evidence>
<feature type="compositionally biased region" description="Acidic residues" evidence="10">
    <location>
        <begin position="371"/>
        <end position="383"/>
    </location>
</feature>
<feature type="compositionally biased region" description="Basic residues" evidence="10">
    <location>
        <begin position="465"/>
        <end position="474"/>
    </location>
</feature>
<dbReference type="OrthoDB" id="511529at2759"/>
<evidence type="ECO:0000256" key="4">
    <source>
        <dbReference type="ARBA" id="ARBA00022771"/>
    </source>
</evidence>